<accession>A0A934TLX6</accession>
<sequence length="294" mass="30574">MTPPRGLFGRTADTLSSMVTLLGERQVALVSAGVAFYALLAIFPGVAAVVALWGLLSDPAMIEAQVGLMREFVPDDAYDLLVAQVDRMVDNHQGGLGFTTAVSLLVTLWSSRLGVGALIQGVNAAHGVPDRGGVWHNLIAIALTVSLMGVALVALAAVVILPVVLAFFPLGGLALFAVRLANWLVVLAVVLGAVALVYRYGPNRKPRLPWLTPGLWLSVGVWASASVGFSFYLANFGNYSAVYGSLGAVIALLMWFYISAFAVLLGAALNSVLEGDDPAGDSAATQVSADPAPA</sequence>
<reference evidence="7" key="1">
    <citation type="submission" date="2017-05" db="EMBL/GenBank/DDBJ databases">
        <authorList>
            <person name="Imhoff J.F."/>
            <person name="Rahn T."/>
            <person name="Kuenzel S."/>
            <person name="Neulinger S.C."/>
        </authorList>
    </citation>
    <scope>NUCLEOTIDE SEQUENCE</scope>
    <source>
        <strain evidence="7">LMG 28126</strain>
    </source>
</reference>
<evidence type="ECO:0000313" key="8">
    <source>
        <dbReference type="Proteomes" id="UP000706333"/>
    </source>
</evidence>
<evidence type="ECO:0000256" key="1">
    <source>
        <dbReference type="ARBA" id="ARBA00004651"/>
    </source>
</evidence>
<feature type="transmembrane region" description="Helical" evidence="6">
    <location>
        <begin position="213"/>
        <end position="234"/>
    </location>
</feature>
<evidence type="ECO:0000313" key="7">
    <source>
        <dbReference type="EMBL" id="MBK5928282.1"/>
    </source>
</evidence>
<dbReference type="PIRSF" id="PIRSF035875">
    <property type="entry name" value="RNase_BN"/>
    <property type="match status" value="1"/>
</dbReference>
<dbReference type="AlphaFoldDB" id="A0A934TLX6"/>
<gene>
    <name evidence="7" type="ORF">CCR87_13220</name>
</gene>
<keyword evidence="8" id="KW-1185">Reference proteome</keyword>
<keyword evidence="2" id="KW-1003">Cell membrane</keyword>
<dbReference type="InterPro" id="IPR017039">
    <property type="entry name" value="Virul_fac_BrkB"/>
</dbReference>
<dbReference type="NCBIfam" id="TIGR00765">
    <property type="entry name" value="yihY_not_rbn"/>
    <property type="match status" value="1"/>
</dbReference>
<comment type="subcellular location">
    <subcellularLocation>
        <location evidence="1">Cell membrane</location>
        <topology evidence="1">Multi-pass membrane protein</topology>
    </subcellularLocation>
</comment>
<dbReference type="RefSeq" id="WP_201158035.1">
    <property type="nucleotide sequence ID" value="NZ_NHSD01000297.1"/>
</dbReference>
<dbReference type="EMBL" id="NHSD01000297">
    <property type="protein sequence ID" value="MBK5928282.1"/>
    <property type="molecule type" value="Genomic_DNA"/>
</dbReference>
<dbReference type="PANTHER" id="PTHR30213">
    <property type="entry name" value="INNER MEMBRANE PROTEIN YHJD"/>
    <property type="match status" value="1"/>
</dbReference>
<name>A0A934TLX6_9RHOB</name>
<dbReference type="Proteomes" id="UP000706333">
    <property type="component" value="Unassembled WGS sequence"/>
</dbReference>
<evidence type="ECO:0000256" key="6">
    <source>
        <dbReference type="SAM" id="Phobius"/>
    </source>
</evidence>
<keyword evidence="4 6" id="KW-1133">Transmembrane helix</keyword>
<feature type="transmembrane region" description="Helical" evidence="6">
    <location>
        <begin position="34"/>
        <end position="56"/>
    </location>
</feature>
<dbReference type="PANTHER" id="PTHR30213:SF0">
    <property type="entry name" value="UPF0761 MEMBRANE PROTEIN YIHY"/>
    <property type="match status" value="1"/>
</dbReference>
<dbReference type="GO" id="GO:0005886">
    <property type="term" value="C:plasma membrane"/>
    <property type="evidence" value="ECO:0007669"/>
    <property type="project" value="UniProtKB-SubCell"/>
</dbReference>
<protein>
    <submittedName>
        <fullName evidence="7">Uncharacterized protein</fullName>
    </submittedName>
</protein>
<feature type="transmembrane region" description="Helical" evidence="6">
    <location>
        <begin position="180"/>
        <end position="201"/>
    </location>
</feature>
<proteinExistence type="predicted"/>
<organism evidence="7 8">
    <name type="scientific">Rhodobaculum claviforme</name>
    <dbReference type="NCBI Taxonomy" id="1549854"/>
    <lineage>
        <taxon>Bacteria</taxon>
        <taxon>Pseudomonadati</taxon>
        <taxon>Pseudomonadota</taxon>
        <taxon>Alphaproteobacteria</taxon>
        <taxon>Rhodobacterales</taxon>
        <taxon>Paracoccaceae</taxon>
        <taxon>Rhodobaculum</taxon>
    </lineage>
</organism>
<evidence type="ECO:0000256" key="4">
    <source>
        <dbReference type="ARBA" id="ARBA00022989"/>
    </source>
</evidence>
<feature type="transmembrane region" description="Helical" evidence="6">
    <location>
        <begin position="96"/>
        <end position="119"/>
    </location>
</feature>
<keyword evidence="5 6" id="KW-0472">Membrane</keyword>
<feature type="transmembrane region" description="Helical" evidence="6">
    <location>
        <begin position="246"/>
        <end position="269"/>
    </location>
</feature>
<evidence type="ECO:0000256" key="3">
    <source>
        <dbReference type="ARBA" id="ARBA00022692"/>
    </source>
</evidence>
<keyword evidence="3 6" id="KW-0812">Transmembrane</keyword>
<evidence type="ECO:0000256" key="2">
    <source>
        <dbReference type="ARBA" id="ARBA00022475"/>
    </source>
</evidence>
<evidence type="ECO:0000256" key="5">
    <source>
        <dbReference type="ARBA" id="ARBA00023136"/>
    </source>
</evidence>
<comment type="caution">
    <text evidence="7">The sequence shown here is derived from an EMBL/GenBank/DDBJ whole genome shotgun (WGS) entry which is preliminary data.</text>
</comment>
<reference evidence="7" key="2">
    <citation type="journal article" date="2020" name="Microorganisms">
        <title>Osmotic Adaptation and Compatible Solute Biosynthesis of Phototrophic Bacteria as Revealed from Genome Analyses.</title>
        <authorList>
            <person name="Imhoff J.F."/>
            <person name="Rahn T."/>
            <person name="Kunzel S."/>
            <person name="Keller A."/>
            <person name="Neulinger S.C."/>
        </authorList>
    </citation>
    <scope>NUCLEOTIDE SEQUENCE</scope>
    <source>
        <strain evidence="7">LMG 28126</strain>
    </source>
</reference>
<dbReference type="Pfam" id="PF03631">
    <property type="entry name" value="Virul_fac_BrkB"/>
    <property type="match status" value="1"/>
</dbReference>
<feature type="transmembrane region" description="Helical" evidence="6">
    <location>
        <begin position="139"/>
        <end position="168"/>
    </location>
</feature>